<keyword evidence="3" id="KW-1003">Cell membrane</keyword>
<dbReference type="EMBL" id="BMOY01000020">
    <property type="protein sequence ID" value="GGJ06746.1"/>
    <property type="molecule type" value="Genomic_DNA"/>
</dbReference>
<feature type="transmembrane region" description="Helical" evidence="7">
    <location>
        <begin position="210"/>
        <end position="235"/>
    </location>
</feature>
<keyword evidence="10" id="KW-1185">Reference proteome</keyword>
<dbReference type="GO" id="GO:0022857">
    <property type="term" value="F:transmembrane transporter activity"/>
    <property type="evidence" value="ECO:0007669"/>
    <property type="project" value="InterPro"/>
</dbReference>
<evidence type="ECO:0000256" key="7">
    <source>
        <dbReference type="SAM" id="Phobius"/>
    </source>
</evidence>
<dbReference type="Proteomes" id="UP000637695">
    <property type="component" value="Unassembled WGS sequence"/>
</dbReference>
<dbReference type="RefSeq" id="WP_188882145.1">
    <property type="nucleotide sequence ID" value="NZ_BMOY01000020.1"/>
</dbReference>
<evidence type="ECO:0000259" key="8">
    <source>
        <dbReference type="PROSITE" id="PS50850"/>
    </source>
</evidence>
<keyword evidence="6 7" id="KW-0472">Membrane</keyword>
<dbReference type="InterPro" id="IPR011701">
    <property type="entry name" value="MFS"/>
</dbReference>
<dbReference type="SUPFAM" id="SSF103473">
    <property type="entry name" value="MFS general substrate transporter"/>
    <property type="match status" value="1"/>
</dbReference>
<reference evidence="9" key="1">
    <citation type="journal article" date="2014" name="Int. J. Syst. Evol. Microbiol.">
        <title>Complete genome sequence of Corynebacterium casei LMG S-19264T (=DSM 44701T), isolated from a smear-ripened cheese.</title>
        <authorList>
            <consortium name="US DOE Joint Genome Institute (JGI-PGF)"/>
            <person name="Walter F."/>
            <person name="Albersmeier A."/>
            <person name="Kalinowski J."/>
            <person name="Ruckert C."/>
        </authorList>
    </citation>
    <scope>NUCLEOTIDE SEQUENCE</scope>
    <source>
        <strain evidence="9">JCM 18487</strain>
    </source>
</reference>
<evidence type="ECO:0000313" key="10">
    <source>
        <dbReference type="Proteomes" id="UP000637695"/>
    </source>
</evidence>
<evidence type="ECO:0000256" key="1">
    <source>
        <dbReference type="ARBA" id="ARBA00004651"/>
    </source>
</evidence>
<evidence type="ECO:0000256" key="5">
    <source>
        <dbReference type="ARBA" id="ARBA00022989"/>
    </source>
</evidence>
<comment type="caution">
    <text evidence="9">The sequence shown here is derived from an EMBL/GenBank/DDBJ whole genome shotgun (WGS) entry which is preliminary data.</text>
</comment>
<feature type="domain" description="Major facilitator superfamily (MFS) profile" evidence="8">
    <location>
        <begin position="7"/>
        <end position="393"/>
    </location>
</feature>
<feature type="transmembrane region" description="Helical" evidence="7">
    <location>
        <begin position="371"/>
        <end position="389"/>
    </location>
</feature>
<dbReference type="Gene3D" id="1.20.1250.20">
    <property type="entry name" value="MFS general substrate transporter like domains"/>
    <property type="match status" value="2"/>
</dbReference>
<reference evidence="9" key="2">
    <citation type="submission" date="2020-09" db="EMBL/GenBank/DDBJ databases">
        <authorList>
            <person name="Sun Q."/>
            <person name="Ohkuma M."/>
        </authorList>
    </citation>
    <scope>NUCLEOTIDE SEQUENCE</scope>
    <source>
        <strain evidence="9">JCM 18487</strain>
    </source>
</reference>
<dbReference type="GO" id="GO:0005886">
    <property type="term" value="C:plasma membrane"/>
    <property type="evidence" value="ECO:0007669"/>
    <property type="project" value="UniProtKB-SubCell"/>
</dbReference>
<comment type="subcellular location">
    <subcellularLocation>
        <location evidence="1">Cell membrane</location>
        <topology evidence="1">Multi-pass membrane protein</topology>
    </subcellularLocation>
</comment>
<proteinExistence type="predicted"/>
<evidence type="ECO:0000256" key="4">
    <source>
        <dbReference type="ARBA" id="ARBA00022692"/>
    </source>
</evidence>
<dbReference type="InterPro" id="IPR020846">
    <property type="entry name" value="MFS_dom"/>
</dbReference>
<dbReference type="PROSITE" id="PS50850">
    <property type="entry name" value="MFS"/>
    <property type="match status" value="1"/>
</dbReference>
<keyword evidence="4 7" id="KW-0812">Transmembrane</keyword>
<feature type="transmembrane region" description="Helical" evidence="7">
    <location>
        <begin position="163"/>
        <end position="183"/>
    </location>
</feature>
<dbReference type="PANTHER" id="PTHR43414">
    <property type="entry name" value="MULTIDRUG RESISTANCE PROTEIN MDTG"/>
    <property type="match status" value="1"/>
</dbReference>
<sequence length="407" mass="43730">MQVWQRNLWVLWVGAFVTSASYSMVIPFLPLFLLQMGVHRHVELWSGALFSASFLAGAVASPYWGSLADRYGRKPMIIRAGLVLSLIYTGTAFVHHPYELLVLRILQGLLTGFIPGAIALVGTNTPEDRVGYALAMMSTATATGGILGPLFGGVLSQLFGSRIAFATAGLMVFCATWLVVFWVKEERFVPGKARVSVFQTVGEAVRNRRLLMVLLLNVCTSFSIMTIEPVLPLYIASLGGQSAARHASLYAGIVFSLSGVASIVFAPRWGRLADRIGFRKVVIVGLIGGALGNLAQIPFHHIVAFAAVRFAYGAFFCAVFPAIQGLIVHCTEPRFRGRAFGLNQTANQIGNMLGPMIGGWVGGVWSVHAVFWLTGLLLAATVGLAVWTVDVAPRNSQAAPATVRHGG</sequence>
<feature type="transmembrane region" description="Helical" evidence="7">
    <location>
        <begin position="247"/>
        <end position="266"/>
    </location>
</feature>
<feature type="transmembrane region" description="Helical" evidence="7">
    <location>
        <begin position="76"/>
        <end position="95"/>
    </location>
</feature>
<dbReference type="PANTHER" id="PTHR43414:SF6">
    <property type="entry name" value="MULTIDRUG RESISTANCE PROTEIN MDTG"/>
    <property type="match status" value="1"/>
</dbReference>
<dbReference type="PRINTS" id="PR01035">
    <property type="entry name" value="TCRTETA"/>
</dbReference>
<name>A0A917NJY2_9BACL</name>
<dbReference type="Pfam" id="PF07690">
    <property type="entry name" value="MFS_1"/>
    <property type="match status" value="1"/>
</dbReference>
<feature type="transmembrane region" description="Helical" evidence="7">
    <location>
        <begin position="349"/>
        <end position="365"/>
    </location>
</feature>
<feature type="transmembrane region" description="Helical" evidence="7">
    <location>
        <begin position="302"/>
        <end position="328"/>
    </location>
</feature>
<feature type="transmembrane region" description="Helical" evidence="7">
    <location>
        <begin position="9"/>
        <end position="32"/>
    </location>
</feature>
<evidence type="ECO:0000256" key="2">
    <source>
        <dbReference type="ARBA" id="ARBA00022448"/>
    </source>
</evidence>
<dbReference type="InterPro" id="IPR001958">
    <property type="entry name" value="Tet-R_TetA/multi-R_MdtG-like"/>
</dbReference>
<gene>
    <name evidence="9" type="primary">mdtG</name>
    <name evidence="9" type="ORF">GCM10010885_14840</name>
</gene>
<feature type="transmembrane region" description="Helical" evidence="7">
    <location>
        <begin position="130"/>
        <end position="151"/>
    </location>
</feature>
<dbReference type="AlphaFoldDB" id="A0A917NJY2"/>
<keyword evidence="2" id="KW-0813">Transport</keyword>
<accession>A0A917NJY2</accession>
<protein>
    <submittedName>
        <fullName evidence="9">Multidrug resistance protein MdtG</fullName>
    </submittedName>
</protein>
<feature type="transmembrane region" description="Helical" evidence="7">
    <location>
        <begin position="278"/>
        <end position="296"/>
    </location>
</feature>
<evidence type="ECO:0000256" key="3">
    <source>
        <dbReference type="ARBA" id="ARBA00022475"/>
    </source>
</evidence>
<evidence type="ECO:0000256" key="6">
    <source>
        <dbReference type="ARBA" id="ARBA00023136"/>
    </source>
</evidence>
<keyword evidence="5 7" id="KW-1133">Transmembrane helix</keyword>
<organism evidence="9 10">
    <name type="scientific">Alicyclobacillus cellulosilyticus</name>
    <dbReference type="NCBI Taxonomy" id="1003997"/>
    <lineage>
        <taxon>Bacteria</taxon>
        <taxon>Bacillati</taxon>
        <taxon>Bacillota</taxon>
        <taxon>Bacilli</taxon>
        <taxon>Bacillales</taxon>
        <taxon>Alicyclobacillaceae</taxon>
        <taxon>Alicyclobacillus</taxon>
    </lineage>
</organism>
<feature type="transmembrane region" description="Helical" evidence="7">
    <location>
        <begin position="44"/>
        <end position="64"/>
    </location>
</feature>
<evidence type="ECO:0000313" key="9">
    <source>
        <dbReference type="EMBL" id="GGJ06746.1"/>
    </source>
</evidence>
<dbReference type="InterPro" id="IPR036259">
    <property type="entry name" value="MFS_trans_sf"/>
</dbReference>
<feature type="transmembrane region" description="Helical" evidence="7">
    <location>
        <begin position="101"/>
        <end position="123"/>
    </location>
</feature>